<evidence type="ECO:0000256" key="3">
    <source>
        <dbReference type="ARBA" id="ARBA00023002"/>
    </source>
</evidence>
<organism evidence="5 6">
    <name type="scientific">Baudoinia panamericana (strain UAMH 10762)</name>
    <name type="common">Angels' share fungus</name>
    <name type="synonym">Baudoinia compniacensis (strain UAMH 10762)</name>
    <dbReference type="NCBI Taxonomy" id="717646"/>
    <lineage>
        <taxon>Eukaryota</taxon>
        <taxon>Fungi</taxon>
        <taxon>Dikarya</taxon>
        <taxon>Ascomycota</taxon>
        <taxon>Pezizomycotina</taxon>
        <taxon>Dothideomycetes</taxon>
        <taxon>Dothideomycetidae</taxon>
        <taxon>Mycosphaerellales</taxon>
        <taxon>Teratosphaeriaceae</taxon>
        <taxon>Baudoinia</taxon>
    </lineage>
</organism>
<dbReference type="InterPro" id="IPR002938">
    <property type="entry name" value="FAD-bd"/>
</dbReference>
<keyword evidence="1" id="KW-0285">Flavoprotein</keyword>
<evidence type="ECO:0000313" key="5">
    <source>
        <dbReference type="EMBL" id="EMC98772.1"/>
    </source>
</evidence>
<dbReference type="Gene3D" id="3.40.30.120">
    <property type="match status" value="1"/>
</dbReference>
<dbReference type="RefSeq" id="XP_007673927.1">
    <property type="nucleotide sequence ID" value="XM_007675737.1"/>
</dbReference>
<feature type="domain" description="FAD-binding" evidence="4">
    <location>
        <begin position="24"/>
        <end position="388"/>
    </location>
</feature>
<evidence type="ECO:0000259" key="4">
    <source>
        <dbReference type="Pfam" id="PF01494"/>
    </source>
</evidence>
<dbReference type="Proteomes" id="UP000011761">
    <property type="component" value="Unassembled WGS sequence"/>
</dbReference>
<dbReference type="AlphaFoldDB" id="M2LVT3"/>
<keyword evidence="3" id="KW-0560">Oxidoreductase</keyword>
<dbReference type="SUPFAM" id="SSF51905">
    <property type="entry name" value="FAD/NAD(P)-binding domain"/>
    <property type="match status" value="1"/>
</dbReference>
<keyword evidence="6" id="KW-1185">Reference proteome</keyword>
<dbReference type="InterPro" id="IPR036188">
    <property type="entry name" value="FAD/NAD-bd_sf"/>
</dbReference>
<keyword evidence="2" id="KW-0274">FAD</keyword>
<dbReference type="Pfam" id="PF01494">
    <property type="entry name" value="FAD_binding_3"/>
    <property type="match status" value="1"/>
</dbReference>
<dbReference type="EMBL" id="KB445552">
    <property type="protein sequence ID" value="EMC98772.1"/>
    <property type="molecule type" value="Genomic_DNA"/>
</dbReference>
<evidence type="ECO:0000256" key="2">
    <source>
        <dbReference type="ARBA" id="ARBA00022827"/>
    </source>
</evidence>
<dbReference type="Gene3D" id="3.30.9.10">
    <property type="entry name" value="D-Amino Acid Oxidase, subunit A, domain 2"/>
    <property type="match status" value="1"/>
</dbReference>
<dbReference type="Gene3D" id="3.50.50.60">
    <property type="entry name" value="FAD/NAD(P)-binding domain"/>
    <property type="match status" value="1"/>
</dbReference>
<dbReference type="GO" id="GO:0071949">
    <property type="term" value="F:FAD binding"/>
    <property type="evidence" value="ECO:0007669"/>
    <property type="project" value="InterPro"/>
</dbReference>
<dbReference type="PANTHER" id="PTHR43004:SF8">
    <property type="entry name" value="FAD-BINDING DOMAIN-CONTAINING PROTEIN-RELATED"/>
    <property type="match status" value="1"/>
</dbReference>
<dbReference type="GeneID" id="19107076"/>
<dbReference type="OrthoDB" id="2690153at2759"/>
<accession>M2LVT3</accession>
<sequence length="607" mass="67459">MASNDIINGTEALSQHTSNGVRAVDYLIVGTGPAGGSLATFLAHNGLKGLMISKAASTADTPRAHITNMAAIDCLRDVGLDEDCYSIGTLGDCMVHTRWSHSMAGEEYARIFSWGNSPNRKGDYELASPSQPLDLPQTLLEPILTRYATLNGFHCRFDTELVSFKQLPNGSGVNCTLRDLLSDQTYDVHCRYLFGADGGRSRIAKALQLPFTDKPGGGFAVNLLIEADMAHLMENRMGNLHWLLQPDQQTPDWAWIGCIRMVKPWHEWLCILFMKPSAERKARQPEDYVERVRELIGDDSIEFTIKGVSTWAINETSADAYSKGDVFCLGDAVHRHPPNHGLGSNTCIQDSHNLAWKVAYVHRGWAGRALLDSYNDERQPVGLDVVTQANASLRNHINIWRLLGSFEPTTEAGKAALDVLKEDSDSGRQRRAEFQAALRLIDREEHGLGIEMNQRYVSSAVYTHDETGGPPPFDRDPLEHYHPSTYPGARLPHAWLSKAVPSKAISTIDLAGKGRFVLLTGIGGDGWEAAAKTASAKLGVPIAAHQIGFRREYEDRYLEWARLRGISESGCVLVRPDYFIAWRCVKWERDGYERLLKVMKSVLSRCE</sequence>
<dbReference type="HOGENOM" id="CLU_009665_14_0_1"/>
<evidence type="ECO:0000256" key="1">
    <source>
        <dbReference type="ARBA" id="ARBA00022630"/>
    </source>
</evidence>
<evidence type="ECO:0000313" key="6">
    <source>
        <dbReference type="Proteomes" id="UP000011761"/>
    </source>
</evidence>
<dbReference type="PANTHER" id="PTHR43004">
    <property type="entry name" value="TRK SYSTEM POTASSIUM UPTAKE PROTEIN"/>
    <property type="match status" value="1"/>
</dbReference>
<protein>
    <recommendedName>
        <fullName evidence="4">FAD-binding domain-containing protein</fullName>
    </recommendedName>
</protein>
<name>M2LVT3_BAUPA</name>
<dbReference type="PRINTS" id="PR00420">
    <property type="entry name" value="RNGMNOXGNASE"/>
</dbReference>
<dbReference type="InterPro" id="IPR050641">
    <property type="entry name" value="RIFMO-like"/>
</dbReference>
<dbReference type="GO" id="GO:0016709">
    <property type="term" value="F:oxidoreductase activity, acting on paired donors, with incorporation or reduction of molecular oxygen, NAD(P)H as one donor, and incorporation of one atom of oxygen"/>
    <property type="evidence" value="ECO:0007669"/>
    <property type="project" value="UniProtKB-ARBA"/>
</dbReference>
<gene>
    <name evidence="5" type="ORF">BAUCODRAFT_103240</name>
</gene>
<dbReference type="Pfam" id="PF21274">
    <property type="entry name" value="Rng_hyd_C"/>
    <property type="match status" value="1"/>
</dbReference>
<dbReference type="OMA" id="RWNTRLV"/>
<proteinExistence type="predicted"/>
<dbReference type="KEGG" id="bcom:BAUCODRAFT_103240"/>
<dbReference type="eggNOG" id="KOG3855">
    <property type="taxonomic scope" value="Eukaryota"/>
</dbReference>
<reference evidence="5 6" key="1">
    <citation type="journal article" date="2012" name="PLoS Pathog.">
        <title>Diverse lifestyles and strategies of plant pathogenesis encoded in the genomes of eighteen Dothideomycetes fungi.</title>
        <authorList>
            <person name="Ohm R.A."/>
            <person name="Feau N."/>
            <person name="Henrissat B."/>
            <person name="Schoch C.L."/>
            <person name="Horwitz B.A."/>
            <person name="Barry K.W."/>
            <person name="Condon B.J."/>
            <person name="Copeland A.C."/>
            <person name="Dhillon B."/>
            <person name="Glaser F."/>
            <person name="Hesse C.N."/>
            <person name="Kosti I."/>
            <person name="LaButti K."/>
            <person name="Lindquist E.A."/>
            <person name="Lucas S."/>
            <person name="Salamov A.A."/>
            <person name="Bradshaw R.E."/>
            <person name="Ciuffetti L."/>
            <person name="Hamelin R.C."/>
            <person name="Kema G.H.J."/>
            <person name="Lawrence C."/>
            <person name="Scott J.A."/>
            <person name="Spatafora J.W."/>
            <person name="Turgeon B.G."/>
            <person name="de Wit P.J.G.M."/>
            <person name="Zhong S."/>
            <person name="Goodwin S.B."/>
            <person name="Grigoriev I.V."/>
        </authorList>
    </citation>
    <scope>NUCLEOTIDE SEQUENCE [LARGE SCALE GENOMIC DNA]</scope>
    <source>
        <strain evidence="5 6">UAMH 10762</strain>
    </source>
</reference>